<dbReference type="GO" id="GO:0019629">
    <property type="term" value="P:propionate catabolic process, 2-methylcitrate cycle"/>
    <property type="evidence" value="ECO:0007669"/>
    <property type="project" value="TreeGrafter"/>
</dbReference>
<protein>
    <submittedName>
        <fullName evidence="7">Bifunctional aconitate hydratase 2/2-methylisocitrate dehydratase</fullName>
    </submittedName>
</protein>
<dbReference type="Pfam" id="PF11791">
    <property type="entry name" value="Aconitase_B_N"/>
    <property type="match status" value="1"/>
</dbReference>
<evidence type="ECO:0000259" key="6">
    <source>
        <dbReference type="Pfam" id="PF11791"/>
    </source>
</evidence>
<keyword evidence="8" id="KW-1185">Reference proteome</keyword>
<dbReference type="InterPro" id="IPR015932">
    <property type="entry name" value="Aconitase_dom2"/>
</dbReference>
<evidence type="ECO:0000256" key="3">
    <source>
        <dbReference type="ARBA" id="ARBA00023014"/>
    </source>
</evidence>
<dbReference type="GO" id="GO:0047456">
    <property type="term" value="F:2-methylisocitrate dehydratase activity"/>
    <property type="evidence" value="ECO:0007669"/>
    <property type="project" value="TreeGrafter"/>
</dbReference>
<dbReference type="InterPro" id="IPR015928">
    <property type="entry name" value="Aconitase/3IPM_dehydase_swvl"/>
</dbReference>
<dbReference type="Pfam" id="PF00330">
    <property type="entry name" value="Aconitase"/>
    <property type="match status" value="1"/>
</dbReference>
<keyword evidence="2" id="KW-0408">Iron</keyword>
<dbReference type="AlphaFoldDB" id="A0A2L1GRA6"/>
<feature type="domain" description="Aconitase B swivel" evidence="5">
    <location>
        <begin position="171"/>
        <end position="366"/>
    </location>
</feature>
<dbReference type="InterPro" id="IPR036008">
    <property type="entry name" value="Aconitase_4Fe-4S_dom"/>
</dbReference>
<dbReference type="InterPro" id="IPR015931">
    <property type="entry name" value="Acnase/IPM_dHydase_lsu_aba_1/3"/>
</dbReference>
<dbReference type="Gene3D" id="3.40.1060.10">
    <property type="entry name" value="Aconitase, Domain 2"/>
    <property type="match status" value="1"/>
</dbReference>
<dbReference type="InterPro" id="IPR036288">
    <property type="entry name" value="Aconitase_B_HEAT-like_dom_sf"/>
</dbReference>
<dbReference type="GO" id="GO:0005829">
    <property type="term" value="C:cytosol"/>
    <property type="evidence" value="ECO:0007669"/>
    <property type="project" value="TreeGrafter"/>
</dbReference>
<gene>
    <name evidence="7" type="ORF">CAY53_04165</name>
</gene>
<sequence>MLSKYKEDAGARQAQGIPALPLSAGQVQELTDFLGKDREVRCQESPELVELLANRVEPGVAAAARVKAAWLEKVASGSVTTRTVSPEAAIAMLGNMGGGYNVAALIRLLEQDQVAAQAAQALKPLVKIYEAFDRVLALSASNIHARAVLESWARAEWFTRSPALPEQVDFQVYKVDGEINTDDFSPGNQAQSRADIPLHATFFGIRRFPGGVEQLDKMRRSGTLVAFAGDVVGTGSSRKSAVNSLAWHIGRDIPGSPNKRRGGLVLAGTFAPIFYATSRDAGVLPLECEVDAIKSGDRITLSLPAMTLTKADGTAIRVTPPPATLLDEYRAGGRLNLVIGKSLTKAACAALKVAEPTCFAVAESPRPRPGQQFTQAQKMLGRACGLPGVVPGMLCEPEMTTVLSQDTTGPMTVQELEELACLRFKADLYMQSFCHTAAYPKKVDLGRWELMRQAAIERGGVSLRPGDGVCHSWVNKMLLPDTVGTGGDSHTRFPVGISFPAGSGLVAFAAALGFMPLEVPPSVLVRFTGRRNPGITVRDMVNAIPYFAIKKDLLTVPKKGKINIFAGTILEIEGVDDLSVEEAFELSDASAERSAAACALALPPETVQKHMESNIRELKALVAEGYEDAEALKRRIASMEAWLARPELLRRDPNPEYRAVLEIDLAGITEPILACPNDPDDVKLLSEVAGTQIDEVFIGSCMTHLSHLLRVARLLNGAPYARSRIWIAPSTRLVRQTLQDEGCLSAFAQVGCRMEVPGCSLCMGNQARVMPNATVISTSTRNFDNRMGDGTRVFLGSSELAAVSGLLGRLPTVAEYMEAVGSLTA</sequence>
<name>A0A2L1GRA6_9BACT</name>
<dbReference type="SUPFAM" id="SSF53732">
    <property type="entry name" value="Aconitase iron-sulfur domain"/>
    <property type="match status" value="1"/>
</dbReference>
<dbReference type="Pfam" id="PF06434">
    <property type="entry name" value="Aconitase_2_N"/>
    <property type="match status" value="1"/>
</dbReference>
<dbReference type="SUPFAM" id="SSF74778">
    <property type="entry name" value="Aconitase B, N-terminal domain"/>
    <property type="match status" value="1"/>
</dbReference>
<dbReference type="PANTHER" id="PTHR43160:SF4">
    <property type="entry name" value="ACONITATE HYDRATASE B"/>
    <property type="match status" value="1"/>
</dbReference>
<dbReference type="Gene3D" id="3.20.19.10">
    <property type="entry name" value="Aconitase, domain 4"/>
    <property type="match status" value="1"/>
</dbReference>
<reference evidence="7 8" key="1">
    <citation type="journal article" date="2018" name="MBio">
        <title>Insights into the evolution of host association through the isolation and characterization of a novel human periodontal pathobiont, Desulfobulbus oralis.</title>
        <authorList>
            <person name="Cross K.L."/>
            <person name="Chirania P."/>
            <person name="Xiong W."/>
            <person name="Beall C.J."/>
            <person name="Elkins J.G."/>
            <person name="Giannone R.J."/>
            <person name="Griffen A.L."/>
            <person name="Guss A.M."/>
            <person name="Hettich R.L."/>
            <person name="Joshi S.S."/>
            <person name="Mokrzan E.M."/>
            <person name="Martin R.K."/>
            <person name="Zhulin I.B."/>
            <person name="Leys E.J."/>
            <person name="Podar M."/>
        </authorList>
    </citation>
    <scope>NUCLEOTIDE SEQUENCE [LARGE SCALE GENOMIC DNA]</scope>
    <source>
        <strain evidence="7 8">ORNL</strain>
    </source>
</reference>
<dbReference type="OrthoDB" id="9758061at2"/>
<dbReference type="Gene3D" id="3.30.499.10">
    <property type="entry name" value="Aconitase, domain 3"/>
    <property type="match status" value="2"/>
</dbReference>
<evidence type="ECO:0000256" key="2">
    <source>
        <dbReference type="ARBA" id="ARBA00023004"/>
    </source>
</evidence>
<dbReference type="EMBL" id="CP021255">
    <property type="protein sequence ID" value="AVD72223.1"/>
    <property type="molecule type" value="Genomic_DNA"/>
</dbReference>
<dbReference type="Gene3D" id="1.25.40.310">
    <property type="entry name" value="Aconitate B, HEAT-like domain"/>
    <property type="match status" value="1"/>
</dbReference>
<dbReference type="RefSeq" id="WP_104937428.1">
    <property type="nucleotide sequence ID" value="NZ_CP021255.1"/>
</dbReference>
<keyword evidence="3" id="KW-0411">Iron-sulfur</keyword>
<dbReference type="KEGG" id="deo:CAY53_04165"/>
<evidence type="ECO:0000313" key="7">
    <source>
        <dbReference type="EMBL" id="AVD72223.1"/>
    </source>
</evidence>
<evidence type="ECO:0000256" key="1">
    <source>
        <dbReference type="ARBA" id="ARBA00022723"/>
    </source>
</evidence>
<evidence type="ECO:0000259" key="4">
    <source>
        <dbReference type="Pfam" id="PF00330"/>
    </source>
</evidence>
<dbReference type="GO" id="GO:0046872">
    <property type="term" value="F:metal ion binding"/>
    <property type="evidence" value="ECO:0007669"/>
    <property type="project" value="UniProtKB-KW"/>
</dbReference>
<dbReference type="PANTHER" id="PTHR43160">
    <property type="entry name" value="ACONITATE HYDRATASE B"/>
    <property type="match status" value="1"/>
</dbReference>
<dbReference type="Proteomes" id="UP000239867">
    <property type="component" value="Chromosome"/>
</dbReference>
<dbReference type="InterPro" id="IPR001030">
    <property type="entry name" value="Acoase/IPM_deHydtase_lsu_aba"/>
</dbReference>
<dbReference type="InterPro" id="IPR015929">
    <property type="entry name" value="Aconitase_B_swivel"/>
</dbReference>
<dbReference type="GO" id="GO:0051539">
    <property type="term" value="F:4 iron, 4 sulfur cluster binding"/>
    <property type="evidence" value="ECO:0007669"/>
    <property type="project" value="TreeGrafter"/>
</dbReference>
<feature type="domain" description="Aconitase B HEAT-like" evidence="6">
    <location>
        <begin position="4"/>
        <end position="158"/>
    </location>
</feature>
<dbReference type="CDD" id="cd01581">
    <property type="entry name" value="AcnB"/>
    <property type="match status" value="1"/>
</dbReference>
<keyword evidence="1" id="KW-0479">Metal-binding</keyword>
<proteinExistence type="predicted"/>
<evidence type="ECO:0000259" key="5">
    <source>
        <dbReference type="Pfam" id="PF06434"/>
    </source>
</evidence>
<dbReference type="NCBIfam" id="NF006690">
    <property type="entry name" value="PRK09238.1"/>
    <property type="match status" value="1"/>
</dbReference>
<dbReference type="InterPro" id="IPR050926">
    <property type="entry name" value="Aconitase/IPM_isomerase"/>
</dbReference>
<evidence type="ECO:0000313" key="8">
    <source>
        <dbReference type="Proteomes" id="UP000239867"/>
    </source>
</evidence>
<feature type="domain" description="Aconitase/3-isopropylmalate dehydratase large subunit alpha/beta/alpha" evidence="4">
    <location>
        <begin position="401"/>
        <end position="807"/>
    </location>
</feature>
<dbReference type="GO" id="GO:0003994">
    <property type="term" value="F:aconitate hydratase activity"/>
    <property type="evidence" value="ECO:0007669"/>
    <property type="project" value="InterPro"/>
</dbReference>
<organism evidence="7 8">
    <name type="scientific">Desulfobulbus oralis</name>
    <dbReference type="NCBI Taxonomy" id="1986146"/>
    <lineage>
        <taxon>Bacteria</taxon>
        <taxon>Pseudomonadati</taxon>
        <taxon>Thermodesulfobacteriota</taxon>
        <taxon>Desulfobulbia</taxon>
        <taxon>Desulfobulbales</taxon>
        <taxon>Desulfobulbaceae</taxon>
        <taxon>Desulfobulbus</taxon>
    </lineage>
</organism>
<accession>A0A2L1GRA6</accession>
<dbReference type="SUPFAM" id="SSF52016">
    <property type="entry name" value="LeuD/IlvD-like"/>
    <property type="match status" value="1"/>
</dbReference>
<dbReference type="GO" id="GO:0006099">
    <property type="term" value="P:tricarboxylic acid cycle"/>
    <property type="evidence" value="ECO:0007669"/>
    <property type="project" value="InterPro"/>
</dbReference>
<dbReference type="InterPro" id="IPR015933">
    <property type="entry name" value="Aconitase_B_HEAT-like_dom"/>
</dbReference>